<evidence type="ECO:0000313" key="1">
    <source>
        <dbReference type="EMBL" id="EDL94749.1"/>
    </source>
</evidence>
<dbReference type="Proteomes" id="UP000234681">
    <property type="component" value="Chromosome 13"/>
</dbReference>
<protein>
    <submittedName>
        <fullName evidence="1">RCG20111</fullName>
    </submittedName>
</protein>
<proteinExistence type="predicted"/>
<evidence type="ECO:0000313" key="2">
    <source>
        <dbReference type="Proteomes" id="UP000234681"/>
    </source>
</evidence>
<name>A6JG93_RAT</name>
<dbReference type="EMBL" id="CH473985">
    <property type="protein sequence ID" value="EDL94749.1"/>
    <property type="molecule type" value="Genomic_DNA"/>
</dbReference>
<gene>
    <name evidence="1" type="ORF">rCG_20111</name>
</gene>
<organism evidence="1 2">
    <name type="scientific">Rattus norvegicus</name>
    <name type="common">Rat</name>
    <dbReference type="NCBI Taxonomy" id="10116"/>
    <lineage>
        <taxon>Eukaryota</taxon>
        <taxon>Metazoa</taxon>
        <taxon>Chordata</taxon>
        <taxon>Craniata</taxon>
        <taxon>Vertebrata</taxon>
        <taxon>Euteleostomi</taxon>
        <taxon>Mammalia</taxon>
        <taxon>Eutheria</taxon>
        <taxon>Euarchontoglires</taxon>
        <taxon>Glires</taxon>
        <taxon>Rodentia</taxon>
        <taxon>Myomorpha</taxon>
        <taxon>Muroidea</taxon>
        <taxon>Muridae</taxon>
        <taxon>Murinae</taxon>
        <taxon>Rattus</taxon>
    </lineage>
</organism>
<sequence length="13" mass="1591">MLLKKRNKTIMSK</sequence>
<reference evidence="2" key="1">
    <citation type="submission" date="2005-09" db="EMBL/GenBank/DDBJ databases">
        <authorList>
            <person name="Mural R.J."/>
            <person name="Li P.W."/>
            <person name="Adams M.D."/>
            <person name="Amanatides P.G."/>
            <person name="Baden-Tillson H."/>
            <person name="Barnstead M."/>
            <person name="Chin S.H."/>
            <person name="Dew I."/>
            <person name="Evans C.A."/>
            <person name="Ferriera S."/>
            <person name="Flanigan M."/>
            <person name="Fosler C."/>
            <person name="Glodek A."/>
            <person name="Gu Z."/>
            <person name="Holt R.A."/>
            <person name="Jennings D."/>
            <person name="Kraft C.L."/>
            <person name="Lu F."/>
            <person name="Nguyen T."/>
            <person name="Nusskern D.R."/>
            <person name="Pfannkoch C.M."/>
            <person name="Sitter C."/>
            <person name="Sutton G.G."/>
            <person name="Venter J.C."/>
            <person name="Wang Z."/>
            <person name="Woodage T."/>
            <person name="Zheng X.H."/>
            <person name="Zhong F."/>
        </authorList>
    </citation>
    <scope>NUCLEOTIDE SEQUENCE [LARGE SCALE GENOMIC DNA]</scope>
    <source>
        <strain>BN</strain>
        <strain evidence="2">Sprague-Dawley</strain>
    </source>
</reference>
<accession>A6JG93</accession>